<organism evidence="2">
    <name type="scientific">marine metagenome</name>
    <dbReference type="NCBI Taxonomy" id="408172"/>
    <lineage>
        <taxon>unclassified sequences</taxon>
        <taxon>metagenomes</taxon>
        <taxon>ecological metagenomes</taxon>
    </lineage>
</organism>
<dbReference type="InterPro" id="IPR016181">
    <property type="entry name" value="Acyl_CoA_acyltransferase"/>
</dbReference>
<dbReference type="CDD" id="cd04301">
    <property type="entry name" value="NAT_SF"/>
    <property type="match status" value="1"/>
</dbReference>
<dbReference type="InterPro" id="IPR000182">
    <property type="entry name" value="GNAT_dom"/>
</dbReference>
<dbReference type="AlphaFoldDB" id="A0A382LS51"/>
<dbReference type="SUPFAM" id="SSF55729">
    <property type="entry name" value="Acyl-CoA N-acyltransferases (Nat)"/>
    <property type="match status" value="1"/>
</dbReference>
<feature type="non-terminal residue" evidence="2">
    <location>
        <position position="1"/>
    </location>
</feature>
<accession>A0A382LS51</accession>
<dbReference type="PROSITE" id="PS51186">
    <property type="entry name" value="GNAT"/>
    <property type="match status" value="1"/>
</dbReference>
<feature type="domain" description="N-acetyltransferase" evidence="1">
    <location>
        <begin position="1"/>
        <end position="120"/>
    </location>
</feature>
<evidence type="ECO:0000259" key="1">
    <source>
        <dbReference type="PROSITE" id="PS51186"/>
    </source>
</evidence>
<name>A0A382LS51_9ZZZZ</name>
<proteinExistence type="predicted"/>
<evidence type="ECO:0000313" key="2">
    <source>
        <dbReference type="EMBL" id="SVC39253.1"/>
    </source>
</evidence>
<sequence>KSNNIWLEYINDSFRFYHYLEVCEHNNKIVGLLAGKMVMKEDVVYRIDKKMFFLEYIAVHPDYRNKKIATELGNNLNKWAKSNNIDKIIAEVWEFNNSCKGLYEYNGYKVNRFGIDKKIN</sequence>
<dbReference type="Pfam" id="PF00583">
    <property type="entry name" value="Acetyltransf_1"/>
    <property type="match status" value="1"/>
</dbReference>
<protein>
    <recommendedName>
        <fullName evidence="1">N-acetyltransferase domain-containing protein</fullName>
    </recommendedName>
</protein>
<gene>
    <name evidence="2" type="ORF">METZ01_LOCUS292107</name>
</gene>
<dbReference type="Gene3D" id="3.40.630.30">
    <property type="match status" value="1"/>
</dbReference>
<dbReference type="EMBL" id="UINC01088753">
    <property type="protein sequence ID" value="SVC39253.1"/>
    <property type="molecule type" value="Genomic_DNA"/>
</dbReference>
<reference evidence="2" key="1">
    <citation type="submission" date="2018-05" db="EMBL/GenBank/DDBJ databases">
        <authorList>
            <person name="Lanie J.A."/>
            <person name="Ng W.-L."/>
            <person name="Kazmierczak K.M."/>
            <person name="Andrzejewski T.M."/>
            <person name="Davidsen T.M."/>
            <person name="Wayne K.J."/>
            <person name="Tettelin H."/>
            <person name="Glass J.I."/>
            <person name="Rusch D."/>
            <person name="Podicherti R."/>
            <person name="Tsui H.-C.T."/>
            <person name="Winkler M.E."/>
        </authorList>
    </citation>
    <scope>NUCLEOTIDE SEQUENCE</scope>
</reference>
<dbReference type="GO" id="GO:0016747">
    <property type="term" value="F:acyltransferase activity, transferring groups other than amino-acyl groups"/>
    <property type="evidence" value="ECO:0007669"/>
    <property type="project" value="InterPro"/>
</dbReference>